<protein>
    <submittedName>
        <fullName evidence="2">Oidioi.mRNA.OKI2018_I69.chr1.g728.t1.cds</fullName>
    </submittedName>
</protein>
<organism evidence="2 3">
    <name type="scientific">Oikopleura dioica</name>
    <name type="common">Tunicate</name>
    <dbReference type="NCBI Taxonomy" id="34765"/>
    <lineage>
        <taxon>Eukaryota</taxon>
        <taxon>Metazoa</taxon>
        <taxon>Chordata</taxon>
        <taxon>Tunicata</taxon>
        <taxon>Appendicularia</taxon>
        <taxon>Copelata</taxon>
        <taxon>Oikopleuridae</taxon>
        <taxon>Oikopleura</taxon>
    </lineage>
</organism>
<evidence type="ECO:0000259" key="1">
    <source>
        <dbReference type="PROSITE" id="PS50011"/>
    </source>
</evidence>
<feature type="domain" description="Protein kinase" evidence="1">
    <location>
        <begin position="355"/>
        <end position="615"/>
    </location>
</feature>
<dbReference type="PANTHER" id="PTHR44167:SF24">
    <property type="entry name" value="SERINE_THREONINE-PROTEIN KINASE CHK2"/>
    <property type="match status" value="1"/>
</dbReference>
<dbReference type="InterPro" id="IPR011009">
    <property type="entry name" value="Kinase-like_dom_sf"/>
</dbReference>
<dbReference type="PROSITE" id="PS00108">
    <property type="entry name" value="PROTEIN_KINASE_ST"/>
    <property type="match status" value="1"/>
</dbReference>
<dbReference type="CDD" id="cd00180">
    <property type="entry name" value="PKc"/>
    <property type="match status" value="1"/>
</dbReference>
<gene>
    <name evidence="2" type="ORF">OKIOD_LOCUS9493</name>
</gene>
<dbReference type="Gene3D" id="1.10.510.10">
    <property type="entry name" value="Transferase(Phosphotransferase) domain 1"/>
    <property type="match status" value="1"/>
</dbReference>
<evidence type="ECO:0000313" key="2">
    <source>
        <dbReference type="EMBL" id="CAG5103342.1"/>
    </source>
</evidence>
<dbReference type="InterPro" id="IPR000719">
    <property type="entry name" value="Prot_kinase_dom"/>
</dbReference>
<accession>A0ABN7SKR9</accession>
<dbReference type="PANTHER" id="PTHR44167">
    <property type="entry name" value="OVARIAN-SPECIFIC SERINE/THREONINE-PROTEIN KINASE LOK-RELATED"/>
    <property type="match status" value="1"/>
</dbReference>
<dbReference type="EMBL" id="OU015566">
    <property type="protein sequence ID" value="CAG5103342.1"/>
    <property type="molecule type" value="Genomic_DNA"/>
</dbReference>
<dbReference type="PROSITE" id="PS50011">
    <property type="entry name" value="PROTEIN_KINASE_DOM"/>
    <property type="match status" value="1"/>
</dbReference>
<dbReference type="Proteomes" id="UP001158576">
    <property type="component" value="Chromosome 1"/>
</dbReference>
<sequence>MILAIRVYRKVKDLIGEHHEGCLEEELFHDLEKELYRIDPNNETLYLPGGYAGLYLVMNQSNRENEFKPQNTDPHIFEELMKIDIENGAVPSHFRVVASFTYNFSILKHSLWEEYTMDWAYNIGGYTIFTAPNEFVVRVIIGNCSYSKDEIREMQLSNDETLIYLIKEMLKDLSIEEGQEVLEIPTQVGLTLPYYATLYYYGCSSFLLETFPKLEFNCCSYFNQTPYIMYKPLMKKILQRGLNPFITPHTLPSFGNFFNWYFTEYAFDAHEDLQDCKLQKDIFFISSPYIKNKEEIEQLGLYDELVEKYVTEFAADGAPLTTTYNSWYDIACNEKCPENCNQAIPSLRYFIGQLIEKTNLLGNGGQGSVFECTWHGKKAAAKFIPNRQITEKLFKIIKGAPQKLMDPLREKKMRQLFTMQASEFYIAREINHPYVLRMFDFYLQHRNGKDEFVIVSELCDTTLSKIDFNMASFLNYFLQVTSAIKAIGDQNLSHGDVKPENILLKREGDTGALSVRLADFGMAGIVGGTPLFMAPEVLTRSIPYVSDIYSLGMSILFSVYDLQLAFKLFLLPVDNDSLRSAKKIVQKHELTKFISNMISDDPAVRPSIREVNDFLTVEQLLFTDESKITIRDLGINDDLEASETSISNDLKRRAETLRSELMMTVIPTKINANESEIQAALLYHVMQRLARPTFLQREGIHLLGSLKPILDKIGQVQPLLEIFFHPTEYDKVSEKLKQFDVVGDFFSAIDQKKTLVCPVNTGLENMKHAMCLYGFDEEDKSFIFKNSSSEQTTIHVPLMSNQVKVDYSLK</sequence>
<evidence type="ECO:0000313" key="3">
    <source>
        <dbReference type="Proteomes" id="UP001158576"/>
    </source>
</evidence>
<keyword evidence="3" id="KW-1185">Reference proteome</keyword>
<dbReference type="SMART" id="SM00220">
    <property type="entry name" value="S_TKc"/>
    <property type="match status" value="1"/>
</dbReference>
<dbReference type="Pfam" id="PF00069">
    <property type="entry name" value="Pkinase"/>
    <property type="match status" value="1"/>
</dbReference>
<proteinExistence type="predicted"/>
<name>A0ABN7SKR9_OIKDI</name>
<dbReference type="SUPFAM" id="SSF56112">
    <property type="entry name" value="Protein kinase-like (PK-like)"/>
    <property type="match status" value="1"/>
</dbReference>
<reference evidence="2 3" key="1">
    <citation type="submission" date="2021-04" db="EMBL/GenBank/DDBJ databases">
        <authorList>
            <person name="Bliznina A."/>
        </authorList>
    </citation>
    <scope>NUCLEOTIDE SEQUENCE [LARGE SCALE GENOMIC DNA]</scope>
</reference>
<dbReference type="InterPro" id="IPR008271">
    <property type="entry name" value="Ser/Thr_kinase_AS"/>
</dbReference>